<dbReference type="InterPro" id="IPR003439">
    <property type="entry name" value="ABC_transporter-like_ATP-bd"/>
</dbReference>
<dbReference type="SUPFAM" id="SSF52540">
    <property type="entry name" value="P-loop containing nucleoside triphosphate hydrolases"/>
    <property type="match status" value="1"/>
</dbReference>
<evidence type="ECO:0000256" key="3">
    <source>
        <dbReference type="ARBA" id="ARBA00022840"/>
    </source>
</evidence>
<evidence type="ECO:0000256" key="1">
    <source>
        <dbReference type="ARBA" id="ARBA00022448"/>
    </source>
</evidence>
<evidence type="ECO:0000259" key="4">
    <source>
        <dbReference type="Pfam" id="PF00005"/>
    </source>
</evidence>
<accession>A0AA40VCE4</accession>
<dbReference type="GO" id="GO:0016887">
    <property type="term" value="F:ATP hydrolysis activity"/>
    <property type="evidence" value="ECO:0007669"/>
    <property type="project" value="InterPro"/>
</dbReference>
<dbReference type="Gene3D" id="3.40.50.300">
    <property type="entry name" value="P-loop containing nucleotide triphosphate hydrolases"/>
    <property type="match status" value="1"/>
</dbReference>
<dbReference type="GO" id="GO:0043190">
    <property type="term" value="C:ATP-binding cassette (ABC) transporter complex"/>
    <property type="evidence" value="ECO:0007669"/>
    <property type="project" value="TreeGrafter"/>
</dbReference>
<keyword evidence="2" id="KW-0547">Nucleotide-binding</keyword>
<evidence type="ECO:0000256" key="2">
    <source>
        <dbReference type="ARBA" id="ARBA00022741"/>
    </source>
</evidence>
<proteinExistence type="predicted"/>
<keyword evidence="3" id="KW-0067">ATP-binding</keyword>
<gene>
    <name evidence="5" type="ORF">HNR51_004339</name>
</gene>
<organism evidence="5 6">
    <name type="scientific">Methylorubrum thiocyanatum</name>
    <dbReference type="NCBI Taxonomy" id="47958"/>
    <lineage>
        <taxon>Bacteria</taxon>
        <taxon>Pseudomonadati</taxon>
        <taxon>Pseudomonadota</taxon>
        <taxon>Alphaproteobacteria</taxon>
        <taxon>Hyphomicrobiales</taxon>
        <taxon>Methylobacteriaceae</taxon>
        <taxon>Methylorubrum</taxon>
    </lineage>
</organism>
<name>A0AA40VCE4_9HYPH</name>
<dbReference type="PANTHER" id="PTHR43553">
    <property type="entry name" value="HEAVY METAL TRANSPORTER"/>
    <property type="match status" value="1"/>
</dbReference>
<reference evidence="5 6" key="1">
    <citation type="submission" date="2020-08" db="EMBL/GenBank/DDBJ databases">
        <title>Genomic Encyclopedia of Type Strains, Phase IV (KMG-IV): sequencing the most valuable type-strain genomes for metagenomic binning, comparative biology and taxonomic classification.</title>
        <authorList>
            <person name="Goeker M."/>
        </authorList>
    </citation>
    <scope>NUCLEOTIDE SEQUENCE [LARGE SCALE GENOMIC DNA]</scope>
    <source>
        <strain evidence="5 6">DSM 11490</strain>
    </source>
</reference>
<feature type="domain" description="ABC transporter" evidence="4">
    <location>
        <begin position="4"/>
        <end position="89"/>
    </location>
</feature>
<dbReference type="AlphaFoldDB" id="A0AA40VCE4"/>
<dbReference type="InterPro" id="IPR050095">
    <property type="entry name" value="ECF_ABC_transporter_ATP-bd"/>
</dbReference>
<dbReference type="GO" id="GO:0042626">
    <property type="term" value="F:ATPase-coupled transmembrane transporter activity"/>
    <property type="evidence" value="ECO:0007669"/>
    <property type="project" value="TreeGrafter"/>
</dbReference>
<comment type="caution">
    <text evidence="5">The sequence shown here is derived from an EMBL/GenBank/DDBJ whole genome shotgun (WGS) entry which is preliminary data.</text>
</comment>
<protein>
    <submittedName>
        <fullName evidence="5">ABC-type siderophore export system fused ATPase/permease subunit</fullName>
    </submittedName>
</protein>
<sequence>MTAKTRDAYRRHFSAIFFDYHLFDELIPMDGAGPEAARPLLERLDLARKVEIAEGRFSTTDLSTGQRKRLALVQAALEGRAVLVLDEWAAEQDPTFRRRFYEELLPELRRGDRTLVVISHNDRYFDAADRVLHLGNGRIVTITEKASATAVSV</sequence>
<keyword evidence="6" id="KW-1185">Reference proteome</keyword>
<dbReference type="GO" id="GO:0005524">
    <property type="term" value="F:ATP binding"/>
    <property type="evidence" value="ECO:0007669"/>
    <property type="project" value="UniProtKB-KW"/>
</dbReference>
<dbReference type="PANTHER" id="PTHR43553:SF11">
    <property type="entry name" value="ABC TRANSPORTER ATP-BINDING_PERMEASE PROTEIN YOJI"/>
    <property type="match status" value="1"/>
</dbReference>
<dbReference type="EMBL" id="JACJIB010000008">
    <property type="protein sequence ID" value="MBA8915239.1"/>
    <property type="molecule type" value="Genomic_DNA"/>
</dbReference>
<evidence type="ECO:0000313" key="6">
    <source>
        <dbReference type="Proteomes" id="UP000543554"/>
    </source>
</evidence>
<keyword evidence="1" id="KW-0813">Transport</keyword>
<evidence type="ECO:0000313" key="5">
    <source>
        <dbReference type="EMBL" id="MBA8915239.1"/>
    </source>
</evidence>
<dbReference type="InterPro" id="IPR027417">
    <property type="entry name" value="P-loop_NTPase"/>
</dbReference>
<dbReference type="Pfam" id="PF00005">
    <property type="entry name" value="ABC_tran"/>
    <property type="match status" value="1"/>
</dbReference>
<dbReference type="Proteomes" id="UP000543554">
    <property type="component" value="Unassembled WGS sequence"/>
</dbReference>